<protein>
    <submittedName>
        <fullName evidence="1">Uncharacterized protein</fullName>
    </submittedName>
</protein>
<organism evidence="1 2">
    <name type="scientific">Canavalia gladiata</name>
    <name type="common">Sword bean</name>
    <name type="synonym">Dolichos gladiatus</name>
    <dbReference type="NCBI Taxonomy" id="3824"/>
    <lineage>
        <taxon>Eukaryota</taxon>
        <taxon>Viridiplantae</taxon>
        <taxon>Streptophyta</taxon>
        <taxon>Embryophyta</taxon>
        <taxon>Tracheophyta</taxon>
        <taxon>Spermatophyta</taxon>
        <taxon>Magnoliopsida</taxon>
        <taxon>eudicotyledons</taxon>
        <taxon>Gunneridae</taxon>
        <taxon>Pentapetalae</taxon>
        <taxon>rosids</taxon>
        <taxon>fabids</taxon>
        <taxon>Fabales</taxon>
        <taxon>Fabaceae</taxon>
        <taxon>Papilionoideae</taxon>
        <taxon>50 kb inversion clade</taxon>
        <taxon>NPAAA clade</taxon>
        <taxon>indigoferoid/millettioid clade</taxon>
        <taxon>Phaseoleae</taxon>
        <taxon>Canavalia</taxon>
    </lineage>
</organism>
<dbReference type="Proteomes" id="UP001367508">
    <property type="component" value="Unassembled WGS sequence"/>
</dbReference>
<evidence type="ECO:0000313" key="1">
    <source>
        <dbReference type="EMBL" id="KAK7323917.1"/>
    </source>
</evidence>
<name>A0AAN9KWX3_CANGL</name>
<dbReference type="AlphaFoldDB" id="A0AAN9KWX3"/>
<proteinExistence type="predicted"/>
<keyword evidence="2" id="KW-1185">Reference proteome</keyword>
<sequence length="169" mass="19918">MKSFVQRWKKLCLTCYEVGSKFVPTRFTLSSPFDWKKFLTNIAFGLEPSQSTLAFQKSFLRDLLRQPHPLSLEQNLEWNSFFWRKDQLLGPFFFTSMEIGANFVERTEKKGIHGVKKREGSGKARPLHSPCPQQLMDLGRTKEILLKEEEDSRHQHLRLDLECIRKKDE</sequence>
<comment type="caution">
    <text evidence="1">The sequence shown here is derived from an EMBL/GenBank/DDBJ whole genome shotgun (WGS) entry which is preliminary data.</text>
</comment>
<dbReference type="EMBL" id="JAYMYQ010000006">
    <property type="protein sequence ID" value="KAK7323917.1"/>
    <property type="molecule type" value="Genomic_DNA"/>
</dbReference>
<gene>
    <name evidence="1" type="ORF">VNO77_27419</name>
</gene>
<accession>A0AAN9KWX3</accession>
<evidence type="ECO:0000313" key="2">
    <source>
        <dbReference type="Proteomes" id="UP001367508"/>
    </source>
</evidence>
<reference evidence="1 2" key="1">
    <citation type="submission" date="2024-01" db="EMBL/GenBank/DDBJ databases">
        <title>The genomes of 5 underutilized Papilionoideae crops provide insights into root nodulation and disease resistanc.</title>
        <authorList>
            <person name="Jiang F."/>
        </authorList>
    </citation>
    <scope>NUCLEOTIDE SEQUENCE [LARGE SCALE GENOMIC DNA]</scope>
    <source>
        <strain evidence="1">LVBAO_FW01</strain>
        <tissue evidence="1">Leaves</tissue>
    </source>
</reference>